<dbReference type="OrthoDB" id="1957082at2"/>
<dbReference type="EMBL" id="FMUS01000003">
    <property type="protein sequence ID" value="SCY01007.1"/>
    <property type="molecule type" value="Genomic_DNA"/>
</dbReference>
<name>A0A1G5CF93_9FIRM</name>
<protein>
    <submittedName>
        <fullName evidence="1">Uncharacterized protein</fullName>
    </submittedName>
</protein>
<dbReference type="RefSeq" id="WP_091539887.1">
    <property type="nucleotide sequence ID" value="NZ_FMUS01000003.1"/>
</dbReference>
<accession>A0A1G5CF93</accession>
<gene>
    <name evidence="1" type="ORF">SAMN03080606_00643</name>
</gene>
<sequence>MGKKKNLNMKKESIKLSGKEAFIKSANKLNRSMPGVYSGCGVIGDSKYNRKKFKRAIQKEINNFEDGSFIFPIKYYWQLMWYTLEPDMPL</sequence>
<evidence type="ECO:0000313" key="1">
    <source>
        <dbReference type="EMBL" id="SCY01007.1"/>
    </source>
</evidence>
<evidence type="ECO:0000313" key="2">
    <source>
        <dbReference type="Proteomes" id="UP000198636"/>
    </source>
</evidence>
<reference evidence="1 2" key="1">
    <citation type="submission" date="2016-10" db="EMBL/GenBank/DDBJ databases">
        <authorList>
            <person name="de Groot N.N."/>
        </authorList>
    </citation>
    <scope>NUCLEOTIDE SEQUENCE [LARGE SCALE GENOMIC DNA]</scope>
    <source>
        <strain evidence="1 2">DSM 18978</strain>
    </source>
</reference>
<keyword evidence="2" id="KW-1185">Reference proteome</keyword>
<dbReference type="AlphaFoldDB" id="A0A1G5CF93"/>
<organism evidence="1 2">
    <name type="scientific">Alkaliphilus peptidifermentans DSM 18978</name>
    <dbReference type="NCBI Taxonomy" id="1120976"/>
    <lineage>
        <taxon>Bacteria</taxon>
        <taxon>Bacillati</taxon>
        <taxon>Bacillota</taxon>
        <taxon>Clostridia</taxon>
        <taxon>Peptostreptococcales</taxon>
        <taxon>Natronincolaceae</taxon>
        <taxon>Alkaliphilus</taxon>
    </lineage>
</organism>
<dbReference type="Proteomes" id="UP000198636">
    <property type="component" value="Unassembled WGS sequence"/>
</dbReference>
<proteinExistence type="predicted"/>